<dbReference type="EMBL" id="QTJW01000020">
    <property type="protein sequence ID" value="RGD67901.1"/>
    <property type="molecule type" value="Genomic_DNA"/>
</dbReference>
<evidence type="ECO:0000313" key="3">
    <source>
        <dbReference type="Proteomes" id="UP000261023"/>
    </source>
</evidence>
<keyword evidence="1" id="KW-0238">DNA-binding</keyword>
<sequence length="151" mass="17339">MYDDFNMTGHANPDKWRKHHASVLDLLPEWCRALVTHFLEQKRREGKKHNTVSMCSSSVIRFCQFLLTKGLKSFDAVTPAIVKKFNAQDIKENLQRYKDNSASALSLRDASFIGLGTKMGFRGVNIVNFRLSDIDWKSRSSRLVQEKTGCR</sequence>
<dbReference type="OrthoDB" id="9785687at2"/>
<comment type="caution">
    <text evidence="2">The sequence shown here is derived from an EMBL/GenBank/DDBJ whole genome shotgun (WGS) entry which is preliminary data.</text>
</comment>
<name>A0A3E3DF48_9FIRM</name>
<dbReference type="Proteomes" id="UP000261023">
    <property type="component" value="Unassembled WGS sequence"/>
</dbReference>
<reference evidence="2 3" key="1">
    <citation type="submission" date="2018-08" db="EMBL/GenBank/DDBJ databases">
        <title>A genome reference for cultivated species of the human gut microbiota.</title>
        <authorList>
            <person name="Zou Y."/>
            <person name="Xue W."/>
            <person name="Luo G."/>
        </authorList>
    </citation>
    <scope>NUCLEOTIDE SEQUENCE [LARGE SCALE GENOMIC DNA]</scope>
    <source>
        <strain evidence="2 3">AF19-13AC</strain>
    </source>
</reference>
<proteinExistence type="predicted"/>
<evidence type="ECO:0000256" key="1">
    <source>
        <dbReference type="ARBA" id="ARBA00023125"/>
    </source>
</evidence>
<evidence type="ECO:0000313" key="2">
    <source>
        <dbReference type="EMBL" id="RGD67901.1"/>
    </source>
</evidence>
<organism evidence="2 3">
    <name type="scientific">Hungatella hathewayi</name>
    <dbReference type="NCBI Taxonomy" id="154046"/>
    <lineage>
        <taxon>Bacteria</taxon>
        <taxon>Bacillati</taxon>
        <taxon>Bacillota</taxon>
        <taxon>Clostridia</taxon>
        <taxon>Lachnospirales</taxon>
        <taxon>Lachnospiraceae</taxon>
        <taxon>Hungatella</taxon>
    </lineage>
</organism>
<accession>A0A3E3DF48</accession>
<protein>
    <submittedName>
        <fullName evidence="2">Uncharacterized protein</fullName>
    </submittedName>
</protein>
<dbReference type="GO" id="GO:0003677">
    <property type="term" value="F:DNA binding"/>
    <property type="evidence" value="ECO:0007669"/>
    <property type="project" value="UniProtKB-KW"/>
</dbReference>
<dbReference type="AlphaFoldDB" id="A0A3E3DF48"/>
<dbReference type="Gene3D" id="1.10.150.130">
    <property type="match status" value="1"/>
</dbReference>
<dbReference type="InterPro" id="IPR010998">
    <property type="entry name" value="Integrase_recombinase_N"/>
</dbReference>
<gene>
    <name evidence="2" type="ORF">DWX31_24385</name>
</gene>